<keyword evidence="6" id="KW-1185">Reference proteome</keyword>
<dbReference type="Pfam" id="PF09751">
    <property type="entry name" value="Es2"/>
    <property type="match status" value="1"/>
</dbReference>
<dbReference type="PANTHER" id="PTHR12940">
    <property type="entry name" value="ES-2 PROTEIN - RELATED"/>
    <property type="match status" value="1"/>
</dbReference>
<evidence type="ECO:0000256" key="3">
    <source>
        <dbReference type="ARBA" id="ARBA00023242"/>
    </source>
</evidence>
<dbReference type="EMBL" id="CABIJS010000088">
    <property type="protein sequence ID" value="VUZ42314.1"/>
    <property type="molecule type" value="Genomic_DNA"/>
</dbReference>
<sequence length="448" mass="48095">NNSNIVSSGDDSKQLVTYSKLQQKIVRQNIRSEDEYLTHIGKIIQRDFFPDIAELGGETPGDPVIDASQTPSGPPTQNPQRDETSMRLDKYLANNTTEDNASFIEIINESERKREAKLANFFPSRSPTNALTAGASSSPLAIEASANKQTVKTPSSLKSAVAPSVESITSHNSVHFNPDGAPLTAEEITEHFNRERRICPENSRFKKPMTPVMDRRKFVSSAAANRVGRFGIDGKEIVGSESPLSTPNVGGFRFIDSNPSAIPFSPGGGATPLMTWGEMESTPFRLDEASGHTPLVSSFRLPSPSKREALAHELADKAGRQRAKGRADAMKLAKSAAGLGLLSPHSTLRAKVALSPAARRLLSRTSSGASLAFGGRMNSSVRSSDLCSTPKRPPSDIGVIRRPSTMTSKTPQTPRPGPRDIDPNVSNPADLTKDLLNLSGSKSATSPE</sequence>
<dbReference type="InterPro" id="IPR019148">
    <property type="entry name" value="Nuclear_protein_DGCR14_ESS-2"/>
</dbReference>
<feature type="compositionally biased region" description="Polar residues" evidence="4">
    <location>
        <begin position="438"/>
        <end position="448"/>
    </location>
</feature>
<dbReference type="Proteomes" id="UP000321570">
    <property type="component" value="Unassembled WGS sequence"/>
</dbReference>
<organism evidence="5 6">
    <name type="scientific">Hymenolepis diminuta</name>
    <name type="common">Rat tapeworm</name>
    <dbReference type="NCBI Taxonomy" id="6216"/>
    <lineage>
        <taxon>Eukaryota</taxon>
        <taxon>Metazoa</taxon>
        <taxon>Spiralia</taxon>
        <taxon>Lophotrochozoa</taxon>
        <taxon>Platyhelminthes</taxon>
        <taxon>Cestoda</taxon>
        <taxon>Eucestoda</taxon>
        <taxon>Cyclophyllidea</taxon>
        <taxon>Hymenolepididae</taxon>
        <taxon>Hymenolepis</taxon>
    </lineage>
</organism>
<comment type="subcellular location">
    <subcellularLocation>
        <location evidence="1">Nucleus</location>
    </subcellularLocation>
</comment>
<evidence type="ECO:0000256" key="4">
    <source>
        <dbReference type="SAM" id="MobiDB-lite"/>
    </source>
</evidence>
<feature type="non-terminal residue" evidence="5">
    <location>
        <position position="1"/>
    </location>
</feature>
<reference evidence="5 6" key="1">
    <citation type="submission" date="2019-07" db="EMBL/GenBank/DDBJ databases">
        <authorList>
            <person name="Jastrzebski P J."/>
            <person name="Paukszto L."/>
            <person name="Jastrzebski P J."/>
        </authorList>
    </citation>
    <scope>NUCLEOTIDE SEQUENCE [LARGE SCALE GENOMIC DNA]</scope>
    <source>
        <strain evidence="5 6">WMS-il1</strain>
    </source>
</reference>
<dbReference type="PANTHER" id="PTHR12940:SF0">
    <property type="entry name" value="SPLICING FACTOR ESS-2 HOMOLOG"/>
    <property type="match status" value="1"/>
</dbReference>
<dbReference type="GO" id="GO:0071013">
    <property type="term" value="C:catalytic step 2 spliceosome"/>
    <property type="evidence" value="ECO:0007669"/>
    <property type="project" value="TreeGrafter"/>
</dbReference>
<feature type="region of interest" description="Disordered" evidence="4">
    <location>
        <begin position="53"/>
        <end position="84"/>
    </location>
</feature>
<accession>A0A564Y707</accession>
<protein>
    <submittedName>
        <fullName evidence="5">Uncharacterized protein</fullName>
    </submittedName>
</protein>
<feature type="region of interest" description="Disordered" evidence="4">
    <location>
        <begin position="370"/>
        <end position="448"/>
    </location>
</feature>
<keyword evidence="3" id="KW-0539">Nucleus</keyword>
<feature type="compositionally biased region" description="Polar residues" evidence="4">
    <location>
        <begin position="377"/>
        <end position="387"/>
    </location>
</feature>
<evidence type="ECO:0000256" key="1">
    <source>
        <dbReference type="ARBA" id="ARBA00004123"/>
    </source>
</evidence>
<evidence type="ECO:0000256" key="2">
    <source>
        <dbReference type="ARBA" id="ARBA00009072"/>
    </source>
</evidence>
<gene>
    <name evidence="5" type="ORF">WMSIL1_LOCUS2932</name>
</gene>
<comment type="similarity">
    <text evidence="2">Belongs to the ESS2 family.</text>
</comment>
<dbReference type="AlphaFoldDB" id="A0A564Y707"/>
<evidence type="ECO:0000313" key="6">
    <source>
        <dbReference type="Proteomes" id="UP000321570"/>
    </source>
</evidence>
<evidence type="ECO:0000313" key="5">
    <source>
        <dbReference type="EMBL" id="VUZ42314.1"/>
    </source>
</evidence>
<name>A0A564Y707_HYMDI</name>
<proteinExistence type="inferred from homology"/>